<dbReference type="EMBL" id="BNCP01000027">
    <property type="protein sequence ID" value="GIL83654.1"/>
    <property type="molecule type" value="Genomic_DNA"/>
</dbReference>
<protein>
    <submittedName>
        <fullName evidence="2">Uncharacterized protein</fullName>
    </submittedName>
</protein>
<comment type="caution">
    <text evidence="2">The sequence shown here is derived from an EMBL/GenBank/DDBJ whole genome shotgun (WGS) entry which is preliminary data.</text>
</comment>
<reference evidence="2" key="1">
    <citation type="journal article" date="2021" name="Proc. Natl. Acad. Sci. U.S.A.">
        <title>Three genomes in the algal genus Volvox reveal the fate of a haploid sex-determining region after a transition to homothallism.</title>
        <authorList>
            <person name="Yamamoto K."/>
            <person name="Hamaji T."/>
            <person name="Kawai-Toyooka H."/>
            <person name="Matsuzaki R."/>
            <person name="Takahashi F."/>
            <person name="Nishimura Y."/>
            <person name="Kawachi M."/>
            <person name="Noguchi H."/>
            <person name="Minakuchi Y."/>
            <person name="Umen J.G."/>
            <person name="Toyoda A."/>
            <person name="Nozaki H."/>
        </authorList>
    </citation>
    <scope>NUCLEOTIDE SEQUENCE</scope>
    <source>
        <strain evidence="2">NIES-3786</strain>
    </source>
</reference>
<accession>A0A8J4FPI8</accession>
<sequence length="211" mass="20419">NAPVHVPTTPGTEGESHAADAPKTLPTGDPTEFLGGLHGAGGEYEVVNRTDAGAALGSLAGSLIGSVGAGVAGASLGASAAAVTGAAGMGAALGAVLGHGFGSGRAATRLTRPHGSDSNAYDGGDVPLLGDEDVAIERASRAAETTERAAAEGQRQREALHSRGAVAAAAPAAAAAVVPELIGLQPLCEMGINAGMYLGHGHSTADECITD</sequence>
<dbReference type="Proteomes" id="UP000747110">
    <property type="component" value="Unassembled WGS sequence"/>
</dbReference>
<dbReference type="OrthoDB" id="10643166at2759"/>
<dbReference type="AlphaFoldDB" id="A0A8J4FPI8"/>
<evidence type="ECO:0000256" key="1">
    <source>
        <dbReference type="SAM" id="MobiDB-lite"/>
    </source>
</evidence>
<proteinExistence type="predicted"/>
<organism evidence="2 3">
    <name type="scientific">Volvox reticuliferus</name>
    <dbReference type="NCBI Taxonomy" id="1737510"/>
    <lineage>
        <taxon>Eukaryota</taxon>
        <taxon>Viridiplantae</taxon>
        <taxon>Chlorophyta</taxon>
        <taxon>core chlorophytes</taxon>
        <taxon>Chlorophyceae</taxon>
        <taxon>CS clade</taxon>
        <taxon>Chlamydomonadales</taxon>
        <taxon>Volvocaceae</taxon>
        <taxon>Volvox</taxon>
    </lineage>
</organism>
<gene>
    <name evidence="2" type="ORF">Vretifemale_12405</name>
</gene>
<evidence type="ECO:0000313" key="3">
    <source>
        <dbReference type="Proteomes" id="UP000747110"/>
    </source>
</evidence>
<feature type="region of interest" description="Disordered" evidence="1">
    <location>
        <begin position="1"/>
        <end position="30"/>
    </location>
</feature>
<keyword evidence="3" id="KW-1185">Reference proteome</keyword>
<evidence type="ECO:0000313" key="2">
    <source>
        <dbReference type="EMBL" id="GIL83654.1"/>
    </source>
</evidence>
<feature type="non-terminal residue" evidence="2">
    <location>
        <position position="1"/>
    </location>
</feature>
<name>A0A8J4FPI8_9CHLO</name>